<sequence>MPQHDGRPSLDPRREFADFVAATVKRLKSKDVCSKGREIFFANVLPCLGAGSPEPPQLYRSYLATIGRENAKRMANGPYILKEVPRFQFYQTAKGLRELARSFSQSQRLAKAPSQRDADKERPVPSDFKLK</sequence>
<keyword evidence="3" id="KW-1185">Reference proteome</keyword>
<feature type="region of interest" description="Disordered" evidence="1">
    <location>
        <begin position="106"/>
        <end position="131"/>
    </location>
</feature>
<gene>
    <name evidence="2" type="ORF">ELH98_08740</name>
</gene>
<protein>
    <submittedName>
        <fullName evidence="2">Uncharacterized protein</fullName>
    </submittedName>
</protein>
<accession>A0ABY1X7G1</accession>
<comment type="caution">
    <text evidence="2">The sequence shown here is derived from an EMBL/GenBank/DDBJ whole genome shotgun (WGS) entry which is preliminary data.</text>
</comment>
<name>A0ABY1X7G1_9HYPH</name>
<feature type="compositionally biased region" description="Basic and acidic residues" evidence="1">
    <location>
        <begin position="114"/>
        <end position="131"/>
    </location>
</feature>
<proteinExistence type="predicted"/>
<organism evidence="2 3">
    <name type="scientific">Rhizobium ruizarguesonis</name>
    <dbReference type="NCBI Taxonomy" id="2081791"/>
    <lineage>
        <taxon>Bacteria</taxon>
        <taxon>Pseudomonadati</taxon>
        <taxon>Pseudomonadota</taxon>
        <taxon>Alphaproteobacteria</taxon>
        <taxon>Hyphomicrobiales</taxon>
        <taxon>Rhizobiaceae</taxon>
        <taxon>Rhizobium/Agrobacterium group</taxon>
        <taxon>Rhizobium</taxon>
    </lineage>
</organism>
<reference evidence="2 3" key="1">
    <citation type="submission" date="2019-02" db="EMBL/GenBank/DDBJ databases">
        <title>The genomic architecture of introgression among sibling species of bacteria.</title>
        <authorList>
            <person name="Cavassim M.I.A."/>
            <person name="Moeskjaer S."/>
            <person name="Moslemi C."/>
            <person name="Fields B."/>
            <person name="Bachmann A."/>
            <person name="Vilhjalmsson B."/>
            <person name="Schierup M.H."/>
            <person name="Young J.P.W."/>
            <person name="Andersen S.U."/>
        </authorList>
    </citation>
    <scope>NUCLEOTIDE SEQUENCE [LARGE SCALE GENOMIC DNA]</scope>
    <source>
        <strain evidence="2 3">SM141A</strain>
    </source>
</reference>
<evidence type="ECO:0000313" key="2">
    <source>
        <dbReference type="EMBL" id="TAX81146.1"/>
    </source>
</evidence>
<dbReference type="EMBL" id="SIOX01000001">
    <property type="protein sequence ID" value="TAX81146.1"/>
    <property type="molecule type" value="Genomic_DNA"/>
</dbReference>
<dbReference type="Proteomes" id="UP000291659">
    <property type="component" value="Unassembled WGS sequence"/>
</dbReference>
<evidence type="ECO:0000313" key="3">
    <source>
        <dbReference type="Proteomes" id="UP000291659"/>
    </source>
</evidence>
<evidence type="ECO:0000256" key="1">
    <source>
        <dbReference type="SAM" id="MobiDB-lite"/>
    </source>
</evidence>